<sequence>MSPTRVLVTGGCGFIGTSIVSALLLTKKYAITAIDINPPSLGSTTFTNSVRYVRCDILDPSSLQTVFAAAQPAIVIHTVGAYLLGAMRYSMKGKEAIFKVNVDGTRNVVEASRSCGAKGMVYTSSVTVVLDKLDRDFRNVDEGWPVGEVDTSYGMSKATAETLVLSSSTPTFATCALRPAPTFGPNDTTLIPTIHSCIPAAQTPYLLGPGTNLCDFVYVENVAYAHVLAVSNLLTSQTAAGEAMFITNGEPITMRDLCLSVWKEFDHVPAFTVRVPETVAWCAGYCAEWVDWARGAEGGGVLSRGIVGEACRDRYVSIAKATALLGYRPKVDLEQGLRITCQHYKAKLQGQKRK</sequence>
<dbReference type="PANTHER" id="PTHR43245:SF51">
    <property type="entry name" value="SHORT CHAIN DEHYDROGENASE_REDUCTASE FAMILY 42E, MEMBER 2"/>
    <property type="match status" value="1"/>
</dbReference>
<dbReference type="Pfam" id="PF01073">
    <property type="entry name" value="3Beta_HSD"/>
    <property type="match status" value="1"/>
</dbReference>
<dbReference type="InterPro" id="IPR002225">
    <property type="entry name" value="3Beta_OHSteriod_DH/Estase"/>
</dbReference>
<dbReference type="PANTHER" id="PTHR43245">
    <property type="entry name" value="BIFUNCTIONAL POLYMYXIN RESISTANCE PROTEIN ARNA"/>
    <property type="match status" value="1"/>
</dbReference>
<dbReference type="OrthoDB" id="331544at2759"/>
<dbReference type="GO" id="GO:0016616">
    <property type="term" value="F:oxidoreductase activity, acting on the CH-OH group of donors, NAD or NADP as acceptor"/>
    <property type="evidence" value="ECO:0007669"/>
    <property type="project" value="InterPro"/>
</dbReference>
<evidence type="ECO:0000256" key="2">
    <source>
        <dbReference type="ARBA" id="ARBA00023002"/>
    </source>
</evidence>
<proteinExistence type="inferred from homology"/>
<protein>
    <submittedName>
        <fullName evidence="4">Sterol-4-alpha-carboxylate 3-dehydrogenase decarboxylating</fullName>
    </submittedName>
</protein>
<dbReference type="InterPro" id="IPR050177">
    <property type="entry name" value="Lipid_A_modif_metabolic_enz"/>
</dbReference>
<dbReference type="SUPFAM" id="SSF51735">
    <property type="entry name" value="NAD(P)-binding Rossmann-fold domains"/>
    <property type="match status" value="1"/>
</dbReference>
<reference evidence="4 5" key="1">
    <citation type="journal article" date="2014" name="PLoS ONE">
        <title>De novo Genome Assembly of the Fungal Plant Pathogen Pyrenophora semeniperda.</title>
        <authorList>
            <person name="Soliai M.M."/>
            <person name="Meyer S.E."/>
            <person name="Udall J.A."/>
            <person name="Elzinga D.E."/>
            <person name="Hermansen R.A."/>
            <person name="Bodily P.M."/>
            <person name="Hart A.A."/>
            <person name="Coleman C.E."/>
        </authorList>
    </citation>
    <scope>NUCLEOTIDE SEQUENCE [LARGE SCALE GENOMIC DNA]</scope>
    <source>
        <strain evidence="4 5">CCB06</strain>
        <tissue evidence="4">Mycelium</tissue>
    </source>
</reference>
<dbReference type="InterPro" id="IPR036291">
    <property type="entry name" value="NAD(P)-bd_dom_sf"/>
</dbReference>
<gene>
    <name evidence="4" type="ORF">GMOD_00004674</name>
</gene>
<evidence type="ECO:0000256" key="1">
    <source>
        <dbReference type="ARBA" id="ARBA00009219"/>
    </source>
</evidence>
<evidence type="ECO:0000313" key="4">
    <source>
        <dbReference type="EMBL" id="RMZ73872.1"/>
    </source>
</evidence>
<dbReference type="Proteomes" id="UP000265663">
    <property type="component" value="Unassembled WGS sequence"/>
</dbReference>
<accession>A0A3M7MHE9</accession>
<comment type="similarity">
    <text evidence="1">Belongs to the 3-beta-HSD family.</text>
</comment>
<evidence type="ECO:0000259" key="3">
    <source>
        <dbReference type="Pfam" id="PF01073"/>
    </source>
</evidence>
<dbReference type="GO" id="GO:0006694">
    <property type="term" value="P:steroid biosynthetic process"/>
    <property type="evidence" value="ECO:0007669"/>
    <property type="project" value="InterPro"/>
</dbReference>
<keyword evidence="5" id="KW-1185">Reference proteome</keyword>
<dbReference type="EMBL" id="KE747843">
    <property type="protein sequence ID" value="RMZ73872.1"/>
    <property type="molecule type" value="Genomic_DNA"/>
</dbReference>
<name>A0A3M7MHE9_9PLEO</name>
<dbReference type="Gene3D" id="3.40.50.720">
    <property type="entry name" value="NAD(P)-binding Rossmann-like Domain"/>
    <property type="match status" value="1"/>
</dbReference>
<evidence type="ECO:0000313" key="5">
    <source>
        <dbReference type="Proteomes" id="UP000265663"/>
    </source>
</evidence>
<dbReference type="AlphaFoldDB" id="A0A3M7MHE9"/>
<keyword evidence="2" id="KW-0560">Oxidoreductase</keyword>
<organism evidence="4 5">
    <name type="scientific">Pyrenophora seminiperda CCB06</name>
    <dbReference type="NCBI Taxonomy" id="1302712"/>
    <lineage>
        <taxon>Eukaryota</taxon>
        <taxon>Fungi</taxon>
        <taxon>Dikarya</taxon>
        <taxon>Ascomycota</taxon>
        <taxon>Pezizomycotina</taxon>
        <taxon>Dothideomycetes</taxon>
        <taxon>Pleosporomycetidae</taxon>
        <taxon>Pleosporales</taxon>
        <taxon>Pleosporineae</taxon>
        <taxon>Pleosporaceae</taxon>
        <taxon>Pyrenophora</taxon>
    </lineage>
</organism>
<feature type="domain" description="3-beta hydroxysteroid dehydrogenase/isomerase" evidence="3">
    <location>
        <begin position="7"/>
        <end position="268"/>
    </location>
</feature>